<sequence>MGFSSWAKDTLSALHCARCRGLYYDAVRTSCGHYFCRACIQPFSDCLLCGADIASLEAEPRLQGLVDACIAAGQGSASGDAVGMGRVGPWVGGGGDALACQLGAVCGSQGDCCRELGDTDAAAEAYRESVAHLRRRAVQTPEVLRALALSTSKLGDMAYRQGDLSAARALYHHALAARRAALANVLATPGAENPAFEAGRMLQAAGEGAPQPAGAAAVPQSAGAAARAGGYGTAGPPVAAVPLALDLATSVCKVADLERALGNKDAATAALREATSLLATYGLRAQAMGGALAAKAQALQGFLAGPIA</sequence>
<dbReference type="GO" id="GO:0008270">
    <property type="term" value="F:zinc ion binding"/>
    <property type="evidence" value="ECO:0007669"/>
    <property type="project" value="UniProtKB-KW"/>
</dbReference>
<keyword evidence="7" id="KW-1185">Reference proteome</keyword>
<keyword evidence="1" id="KW-0479">Metal-binding</keyword>
<proteinExistence type="predicted"/>
<comment type="caution">
    <text evidence="6">The sequence shown here is derived from an EMBL/GenBank/DDBJ whole genome shotgun (WGS) entry which is preliminary data.</text>
</comment>
<dbReference type="Gene3D" id="3.30.40.10">
    <property type="entry name" value="Zinc/RING finger domain, C3HC4 (zinc finger)"/>
    <property type="match status" value="1"/>
</dbReference>
<dbReference type="Pfam" id="PF13181">
    <property type="entry name" value="TPR_8"/>
    <property type="match status" value="1"/>
</dbReference>
<gene>
    <name evidence="6" type="ORF">WJX81_002909</name>
</gene>
<dbReference type="PROSITE" id="PS00518">
    <property type="entry name" value="ZF_RING_1"/>
    <property type="match status" value="1"/>
</dbReference>
<dbReference type="InterPro" id="IPR013083">
    <property type="entry name" value="Znf_RING/FYVE/PHD"/>
</dbReference>
<dbReference type="Proteomes" id="UP001445335">
    <property type="component" value="Unassembled WGS sequence"/>
</dbReference>
<keyword evidence="3" id="KW-0862">Zinc</keyword>
<dbReference type="SUPFAM" id="SSF48452">
    <property type="entry name" value="TPR-like"/>
    <property type="match status" value="1"/>
</dbReference>
<dbReference type="AlphaFoldDB" id="A0AAW1SBX8"/>
<evidence type="ECO:0000256" key="4">
    <source>
        <dbReference type="PROSITE-ProRule" id="PRU00175"/>
    </source>
</evidence>
<evidence type="ECO:0000256" key="1">
    <source>
        <dbReference type="ARBA" id="ARBA00022723"/>
    </source>
</evidence>
<evidence type="ECO:0000313" key="7">
    <source>
        <dbReference type="Proteomes" id="UP001445335"/>
    </source>
</evidence>
<dbReference type="SMART" id="SM00184">
    <property type="entry name" value="RING"/>
    <property type="match status" value="1"/>
</dbReference>
<evidence type="ECO:0000256" key="3">
    <source>
        <dbReference type="ARBA" id="ARBA00022833"/>
    </source>
</evidence>
<evidence type="ECO:0000313" key="6">
    <source>
        <dbReference type="EMBL" id="KAK9843698.1"/>
    </source>
</evidence>
<organism evidence="6 7">
    <name type="scientific">Elliptochloris bilobata</name>
    <dbReference type="NCBI Taxonomy" id="381761"/>
    <lineage>
        <taxon>Eukaryota</taxon>
        <taxon>Viridiplantae</taxon>
        <taxon>Chlorophyta</taxon>
        <taxon>core chlorophytes</taxon>
        <taxon>Trebouxiophyceae</taxon>
        <taxon>Trebouxiophyceae incertae sedis</taxon>
        <taxon>Elliptochloris clade</taxon>
        <taxon>Elliptochloris</taxon>
    </lineage>
</organism>
<evidence type="ECO:0000259" key="5">
    <source>
        <dbReference type="PROSITE" id="PS50089"/>
    </source>
</evidence>
<dbReference type="EMBL" id="JALJOU010000005">
    <property type="protein sequence ID" value="KAK9843698.1"/>
    <property type="molecule type" value="Genomic_DNA"/>
</dbReference>
<feature type="domain" description="RING-type" evidence="5">
    <location>
        <begin position="16"/>
        <end position="49"/>
    </location>
</feature>
<keyword evidence="2 4" id="KW-0863">Zinc-finger</keyword>
<reference evidence="6 7" key="1">
    <citation type="journal article" date="2024" name="Nat. Commun.">
        <title>Phylogenomics reveals the evolutionary origins of lichenization in chlorophyte algae.</title>
        <authorList>
            <person name="Puginier C."/>
            <person name="Libourel C."/>
            <person name="Otte J."/>
            <person name="Skaloud P."/>
            <person name="Haon M."/>
            <person name="Grisel S."/>
            <person name="Petersen M."/>
            <person name="Berrin J.G."/>
            <person name="Delaux P.M."/>
            <person name="Dal Grande F."/>
            <person name="Keller J."/>
        </authorList>
    </citation>
    <scope>NUCLEOTIDE SEQUENCE [LARGE SCALE GENOMIC DNA]</scope>
    <source>
        <strain evidence="6 7">SAG 245.80</strain>
    </source>
</reference>
<accession>A0AAW1SBX8</accession>
<dbReference type="GO" id="GO:0005737">
    <property type="term" value="C:cytoplasm"/>
    <property type="evidence" value="ECO:0007669"/>
    <property type="project" value="UniProtKB-ARBA"/>
</dbReference>
<dbReference type="InterPro" id="IPR011990">
    <property type="entry name" value="TPR-like_helical_dom_sf"/>
</dbReference>
<dbReference type="InterPro" id="IPR001841">
    <property type="entry name" value="Znf_RING"/>
</dbReference>
<evidence type="ECO:0000256" key="2">
    <source>
        <dbReference type="ARBA" id="ARBA00022771"/>
    </source>
</evidence>
<dbReference type="SUPFAM" id="SSF57850">
    <property type="entry name" value="RING/U-box"/>
    <property type="match status" value="1"/>
</dbReference>
<dbReference type="InterPro" id="IPR017907">
    <property type="entry name" value="Znf_RING_CS"/>
</dbReference>
<protein>
    <recommendedName>
        <fullName evidence="5">RING-type domain-containing protein</fullName>
    </recommendedName>
</protein>
<dbReference type="InterPro" id="IPR019734">
    <property type="entry name" value="TPR_rpt"/>
</dbReference>
<dbReference type="PROSITE" id="PS50089">
    <property type="entry name" value="ZF_RING_2"/>
    <property type="match status" value="1"/>
</dbReference>
<dbReference type="Gene3D" id="1.25.40.10">
    <property type="entry name" value="Tetratricopeptide repeat domain"/>
    <property type="match status" value="1"/>
</dbReference>
<name>A0AAW1SBX8_9CHLO</name>